<evidence type="ECO:0000256" key="2">
    <source>
        <dbReference type="SAM" id="MobiDB-lite"/>
    </source>
</evidence>
<proteinExistence type="inferred from homology"/>
<dbReference type="Proteomes" id="UP000813420">
    <property type="component" value="Unassembled WGS sequence"/>
</dbReference>
<evidence type="ECO:0000256" key="1">
    <source>
        <dbReference type="ARBA" id="ARBA00093462"/>
    </source>
</evidence>
<dbReference type="Pfam" id="PF07261">
    <property type="entry name" value="DnaB_2"/>
    <property type="match status" value="2"/>
</dbReference>
<dbReference type="NCBIfam" id="TIGR01446">
    <property type="entry name" value="DnaD_dom"/>
    <property type="match status" value="2"/>
</dbReference>
<dbReference type="InterPro" id="IPR053162">
    <property type="entry name" value="DnaD"/>
</dbReference>
<dbReference type="InterPro" id="IPR006343">
    <property type="entry name" value="DnaB/C_C"/>
</dbReference>
<organism evidence="4 5">
    <name type="scientific">Merdimonas faecis</name>
    <dbReference type="NCBI Taxonomy" id="1653435"/>
    <lineage>
        <taxon>Bacteria</taxon>
        <taxon>Bacillati</taxon>
        <taxon>Bacillota</taxon>
        <taxon>Clostridia</taxon>
        <taxon>Lachnospirales</taxon>
        <taxon>Lachnospiraceae</taxon>
        <taxon>Merdimonas</taxon>
    </lineage>
</organism>
<feature type="domain" description="DnaB/C C-terminal" evidence="3">
    <location>
        <begin position="125"/>
        <end position="195"/>
    </location>
</feature>
<name>A0A9D2VZJ2_9FIRM</name>
<dbReference type="EMBL" id="DYXE01000088">
    <property type="protein sequence ID" value="HJH50774.1"/>
    <property type="molecule type" value="Genomic_DNA"/>
</dbReference>
<dbReference type="PANTHER" id="PTHR37293:SF5">
    <property type="entry name" value="DNA REPLICATION PROTEIN"/>
    <property type="match status" value="1"/>
</dbReference>
<dbReference type="Gene3D" id="1.10.10.630">
    <property type="entry name" value="DnaD domain-like"/>
    <property type="match status" value="2"/>
</dbReference>
<dbReference type="RefSeq" id="WP_277272464.1">
    <property type="nucleotide sequence ID" value="NZ_DYXE01000088.1"/>
</dbReference>
<dbReference type="InterPro" id="IPR017019">
    <property type="entry name" value="DNA_replication_prd_bac"/>
</dbReference>
<feature type="region of interest" description="Disordered" evidence="2">
    <location>
        <begin position="90"/>
        <end position="115"/>
    </location>
</feature>
<dbReference type="InterPro" id="IPR034829">
    <property type="entry name" value="DnaD-like_sf"/>
</dbReference>
<comment type="caution">
    <text evidence="4">The sequence shown here is derived from an EMBL/GenBank/DDBJ whole genome shotgun (WGS) entry which is preliminary data.</text>
</comment>
<reference evidence="4" key="1">
    <citation type="journal article" date="2021" name="PeerJ">
        <title>Extensive microbial diversity within the chicken gut microbiome revealed by metagenomics and culture.</title>
        <authorList>
            <person name="Gilroy R."/>
            <person name="Ravi A."/>
            <person name="Getino M."/>
            <person name="Pursley I."/>
            <person name="Horton D.L."/>
            <person name="Alikhan N.F."/>
            <person name="Baker D."/>
            <person name="Gharbi K."/>
            <person name="Hall N."/>
            <person name="Watson M."/>
            <person name="Adriaenssens E.M."/>
            <person name="Foster-Nyarko E."/>
            <person name="Jarju S."/>
            <person name="Secka A."/>
            <person name="Antonio M."/>
            <person name="Oren A."/>
            <person name="Chaudhuri R.R."/>
            <person name="La Ragione R."/>
            <person name="Hildebrand F."/>
            <person name="Pallen M.J."/>
        </authorList>
    </citation>
    <scope>NUCLEOTIDE SEQUENCE</scope>
    <source>
        <strain evidence="4">USAMLcec4-12693</strain>
    </source>
</reference>
<dbReference type="PANTHER" id="PTHR37293">
    <property type="entry name" value="PHAGE REPLICATION PROTEIN-RELATED"/>
    <property type="match status" value="1"/>
</dbReference>
<feature type="compositionally biased region" description="Basic and acidic residues" evidence="2">
    <location>
        <begin position="90"/>
        <end position="99"/>
    </location>
</feature>
<gene>
    <name evidence="4" type="ORF">K8V39_10980</name>
</gene>
<evidence type="ECO:0000313" key="5">
    <source>
        <dbReference type="Proteomes" id="UP000813420"/>
    </source>
</evidence>
<accession>A0A9D2VZJ2</accession>
<evidence type="ECO:0000259" key="3">
    <source>
        <dbReference type="Pfam" id="PF07261"/>
    </source>
</evidence>
<dbReference type="SUPFAM" id="SSF158499">
    <property type="entry name" value="DnaD domain-like"/>
    <property type="match status" value="2"/>
</dbReference>
<reference evidence="4" key="2">
    <citation type="submission" date="2021-09" db="EMBL/GenBank/DDBJ databases">
        <authorList>
            <person name="Gilroy R."/>
        </authorList>
    </citation>
    <scope>NUCLEOTIDE SEQUENCE</scope>
    <source>
        <strain evidence="4">USAMLcec4-12693</strain>
    </source>
</reference>
<comment type="similarity">
    <text evidence="1">Belongs to the DnaB/DnaD family.</text>
</comment>
<sequence>MTKLTLRNCAQDNITVLENEFIDHYMLKANGEYVKVYLLVLRHLGESSGKLSISEMADVLECTEKDVLRALKYWKKQGILDYSEAYSESSRENSRDSIPKEAPSPQRETMRRPSRDDKDFKELLFVAEQYLGKTLSATDVDTITYFFDSLEMSADLIEYLIEYCVENGHKSMHYIRAVALSWDSQNIRTVEEAKANTVQYHKNYYSVLKAYGIGGRAPASSEIAYIRKWSEEYGFSLDIILEACSRTMSAIHQPNFEYTDSILKNWQAKNVRHLKDIEAVDADFQKAKEQRAVSREKSVKVNRPNKFNNFSGRSYDMDDLERRLIQQ</sequence>
<evidence type="ECO:0000313" key="4">
    <source>
        <dbReference type="EMBL" id="HJH50774.1"/>
    </source>
</evidence>
<protein>
    <submittedName>
        <fullName evidence="4">DnaD domain protein</fullName>
    </submittedName>
</protein>
<dbReference type="PIRSF" id="PIRSF033722">
    <property type="entry name" value="DnaD_CA_C3587_prd"/>
    <property type="match status" value="1"/>
</dbReference>
<feature type="domain" description="DnaB/C C-terminal" evidence="3">
    <location>
        <begin position="215"/>
        <end position="279"/>
    </location>
</feature>
<dbReference type="AlphaFoldDB" id="A0A9D2VZJ2"/>